<dbReference type="Pfam" id="PF00009">
    <property type="entry name" value="GTP_EFTU"/>
    <property type="match status" value="1"/>
</dbReference>
<dbReference type="GO" id="GO:0005525">
    <property type="term" value="F:GTP binding"/>
    <property type="evidence" value="ECO:0007669"/>
    <property type="project" value="UniProtKB-KW"/>
</dbReference>
<dbReference type="InterPro" id="IPR027417">
    <property type="entry name" value="P-loop_NTPase"/>
</dbReference>
<dbReference type="GO" id="GO:0005737">
    <property type="term" value="C:cytoplasm"/>
    <property type="evidence" value="ECO:0007669"/>
    <property type="project" value="UniProtKB-UniRule"/>
</dbReference>
<dbReference type="Gene3D" id="2.40.30.10">
    <property type="entry name" value="Translation factors"/>
    <property type="match status" value="2"/>
</dbReference>
<dbReference type="SUPFAM" id="SSF52540">
    <property type="entry name" value="P-loop containing nucleoside triphosphate hydrolases"/>
    <property type="match status" value="1"/>
</dbReference>
<reference evidence="11" key="1">
    <citation type="submission" date="2017-09" db="EMBL/GenBank/DDBJ databases">
        <title>Depth-based differentiation of microbial function through sediment-hosted aquifers and enrichment of novel symbionts in the deep terrestrial subsurface.</title>
        <authorList>
            <person name="Probst A.J."/>
            <person name="Ladd B."/>
            <person name="Jarett J.K."/>
            <person name="Geller-Mcgrath D.E."/>
            <person name="Sieber C.M.K."/>
            <person name="Emerson J.B."/>
            <person name="Anantharaman K."/>
            <person name="Thomas B.C."/>
            <person name="Malmstrom R."/>
            <person name="Stieglmeier M."/>
            <person name="Klingl A."/>
            <person name="Woyke T."/>
            <person name="Ryan C.M."/>
            <person name="Banfield J.F."/>
        </authorList>
    </citation>
    <scope>NUCLEOTIDE SEQUENCE [LARGE SCALE GENOMIC DNA]</scope>
</reference>
<evidence type="ECO:0000256" key="3">
    <source>
        <dbReference type="ARBA" id="ARBA00022540"/>
    </source>
</evidence>
<dbReference type="PANTHER" id="PTHR43381">
    <property type="entry name" value="TRANSLATION INITIATION FACTOR IF-2-RELATED"/>
    <property type="match status" value="1"/>
</dbReference>
<dbReference type="Gene3D" id="3.40.50.300">
    <property type="entry name" value="P-loop containing nucleotide triphosphate hydrolases"/>
    <property type="match status" value="1"/>
</dbReference>
<evidence type="ECO:0000313" key="10">
    <source>
        <dbReference type="EMBL" id="PIU99673.1"/>
    </source>
</evidence>
<evidence type="ECO:0000256" key="2">
    <source>
        <dbReference type="ARBA" id="ARBA00020675"/>
    </source>
</evidence>
<dbReference type="InterPro" id="IPR053905">
    <property type="entry name" value="EF-G-like_DII"/>
</dbReference>
<keyword evidence="4" id="KW-0547">Nucleotide-binding</keyword>
<dbReference type="SUPFAM" id="SSF50447">
    <property type="entry name" value="Translation proteins"/>
    <property type="match status" value="2"/>
</dbReference>
<dbReference type="InterPro" id="IPR000795">
    <property type="entry name" value="T_Tr_GTP-bd_dom"/>
</dbReference>
<protein>
    <recommendedName>
        <fullName evidence="2 7">Translation initiation factor IF-2</fullName>
    </recommendedName>
</protein>
<dbReference type="GO" id="GO:0003924">
    <property type="term" value="F:GTPase activity"/>
    <property type="evidence" value="ECO:0007669"/>
    <property type="project" value="InterPro"/>
</dbReference>
<comment type="similarity">
    <text evidence="1 8">Belongs to the TRAFAC class translation factor GTPase superfamily. Classic translation factor GTPase family. IF-2 subfamily.</text>
</comment>
<evidence type="ECO:0000256" key="5">
    <source>
        <dbReference type="ARBA" id="ARBA00022917"/>
    </source>
</evidence>
<dbReference type="InterPro" id="IPR005225">
    <property type="entry name" value="Small_GTP-bd"/>
</dbReference>
<dbReference type="Pfam" id="PF22042">
    <property type="entry name" value="EF-G_D2"/>
    <property type="match status" value="1"/>
</dbReference>
<sequence>MKEEKKIDPTVRPPIVVVMGHIDHGKTTLLDFIRKTKVAEKEAGGITQHIGAYEIEHEGKRITFIDTPGHEAFSKMRSRGAKIADLAILVIAAEEGIKAQTLEAIKTIKKAGIPFIVAINKIDKENANPDRVKNDLAANEVYVESMGGKTSSVNISAKKGEGISELLEMIILVSEMENLKGDSNYPASGVVIESHLDPKRGISATLIIQNGTLRKKMFISAGGAIAPVKIFENFLGQPLQEAQFSSPIKIVGFDKLPEVGANFRAYESRQEAETLRRSDLLKEVRPPQNTACPIAGVYKEIGENKITIPIIIKADASGSLEALQKEVMKLAGGDVGLNIIRLNVGNINEDDIKLVASCKDAIIIGFSVKASSSIMQMAERLGVTLVIFDIIYKINEWLETEIKKRLPLETNEELLGTAELIRVFNRETNKQVIGGKVLTGKIINGKYVKIIRRGATLAKGKIIELQRNKMKVSEVEEGREFGALVDIKNELTKGDLIEIYNVAAGKN</sequence>
<comment type="function">
    <text evidence="8">One of the essential components for the initiation of protein synthesis. Protects formylmethionyl-tRNA from spontaneous hydrolysis and promotes its binding to the 30S ribosomal subunits. Also involved in the hydrolysis of GTP during the formation of the 70S ribosomal complex.</text>
</comment>
<dbReference type="InterPro" id="IPR015760">
    <property type="entry name" value="TIF_IF2"/>
</dbReference>
<gene>
    <name evidence="10" type="primary">infB</name>
    <name evidence="10" type="ORF">COS58_01070</name>
</gene>
<evidence type="ECO:0000256" key="4">
    <source>
        <dbReference type="ARBA" id="ARBA00022741"/>
    </source>
</evidence>
<accession>A0A2M7B992</accession>
<dbReference type="PROSITE" id="PS51722">
    <property type="entry name" value="G_TR_2"/>
    <property type="match status" value="1"/>
</dbReference>
<name>A0A2M7B992_9BACT</name>
<dbReference type="EMBL" id="PEVG01000013">
    <property type="protein sequence ID" value="PIU99673.1"/>
    <property type="molecule type" value="Genomic_DNA"/>
</dbReference>
<dbReference type="Pfam" id="PF11987">
    <property type="entry name" value="IF-2"/>
    <property type="match status" value="1"/>
</dbReference>
<dbReference type="InterPro" id="IPR036925">
    <property type="entry name" value="TIF_IF2_dom3_sf"/>
</dbReference>
<proteinExistence type="inferred from homology"/>
<dbReference type="PANTHER" id="PTHR43381:SF5">
    <property type="entry name" value="TR-TYPE G DOMAIN-CONTAINING PROTEIN"/>
    <property type="match status" value="1"/>
</dbReference>
<evidence type="ECO:0000256" key="6">
    <source>
        <dbReference type="ARBA" id="ARBA00023134"/>
    </source>
</evidence>
<organism evidence="10 11">
    <name type="scientific">Candidatus Tagabacteria bacterium CG03_land_8_20_14_0_80_41_22</name>
    <dbReference type="NCBI Taxonomy" id="1975020"/>
    <lineage>
        <taxon>Bacteria</taxon>
        <taxon>Candidatus Tagaibacteriota</taxon>
    </lineage>
</organism>
<evidence type="ECO:0000256" key="1">
    <source>
        <dbReference type="ARBA" id="ARBA00007733"/>
    </source>
</evidence>
<keyword evidence="3 8" id="KW-0396">Initiation factor</keyword>
<dbReference type="InterPro" id="IPR009000">
    <property type="entry name" value="Transl_B-barrel_sf"/>
</dbReference>
<dbReference type="SUPFAM" id="SSF52156">
    <property type="entry name" value="Initiation factor IF2/eIF5b, domain 3"/>
    <property type="match status" value="1"/>
</dbReference>
<dbReference type="InterPro" id="IPR023115">
    <property type="entry name" value="TIF_IF2_dom3"/>
</dbReference>
<keyword evidence="6" id="KW-0342">GTP-binding</keyword>
<evidence type="ECO:0000256" key="8">
    <source>
        <dbReference type="RuleBase" id="RU000644"/>
    </source>
</evidence>
<dbReference type="Proteomes" id="UP000228561">
    <property type="component" value="Unassembled WGS sequence"/>
</dbReference>
<dbReference type="NCBIfam" id="TIGR00487">
    <property type="entry name" value="IF-2"/>
    <property type="match status" value="1"/>
</dbReference>
<dbReference type="GO" id="GO:0003743">
    <property type="term" value="F:translation initiation factor activity"/>
    <property type="evidence" value="ECO:0007669"/>
    <property type="project" value="UniProtKB-UniRule"/>
</dbReference>
<evidence type="ECO:0000256" key="7">
    <source>
        <dbReference type="NCBIfam" id="TIGR00487"/>
    </source>
</evidence>
<dbReference type="Gene3D" id="3.40.50.10050">
    <property type="entry name" value="Translation initiation factor IF- 2, domain 3"/>
    <property type="match status" value="1"/>
</dbReference>
<dbReference type="AlphaFoldDB" id="A0A2M7B992"/>
<keyword evidence="5 8" id="KW-0648">Protein biosynthesis</keyword>
<dbReference type="FunFam" id="3.40.50.300:FF:000019">
    <property type="entry name" value="Translation initiation factor IF-2"/>
    <property type="match status" value="1"/>
</dbReference>
<comment type="caution">
    <text evidence="10">The sequence shown here is derived from an EMBL/GenBank/DDBJ whole genome shotgun (WGS) entry which is preliminary data.</text>
</comment>
<dbReference type="FunFam" id="3.40.50.10050:FF:000001">
    <property type="entry name" value="Translation initiation factor IF-2"/>
    <property type="match status" value="1"/>
</dbReference>
<dbReference type="InterPro" id="IPR000178">
    <property type="entry name" value="TF_IF2_bacterial-like"/>
</dbReference>
<dbReference type="NCBIfam" id="TIGR00231">
    <property type="entry name" value="small_GTP"/>
    <property type="match status" value="1"/>
</dbReference>
<evidence type="ECO:0000259" key="9">
    <source>
        <dbReference type="PROSITE" id="PS51722"/>
    </source>
</evidence>
<dbReference type="CDD" id="cd01887">
    <property type="entry name" value="IF2_eIF5B"/>
    <property type="match status" value="1"/>
</dbReference>
<evidence type="ECO:0000313" key="11">
    <source>
        <dbReference type="Proteomes" id="UP000228561"/>
    </source>
</evidence>
<feature type="domain" description="Tr-type G" evidence="9">
    <location>
        <begin position="11"/>
        <end position="179"/>
    </location>
</feature>